<dbReference type="Proteomes" id="UP001580391">
    <property type="component" value="Unassembled WGS sequence"/>
</dbReference>
<name>A0ABV5BRD1_9LEPT</name>
<organism evidence="1 2">
    <name type="scientific">Leptospira wolffii</name>
    <dbReference type="NCBI Taxonomy" id="409998"/>
    <lineage>
        <taxon>Bacteria</taxon>
        <taxon>Pseudomonadati</taxon>
        <taxon>Spirochaetota</taxon>
        <taxon>Spirochaetia</taxon>
        <taxon>Leptospirales</taxon>
        <taxon>Leptospiraceae</taxon>
        <taxon>Leptospira</taxon>
    </lineage>
</organism>
<proteinExistence type="predicted"/>
<keyword evidence="2" id="KW-1185">Reference proteome</keyword>
<protein>
    <submittedName>
        <fullName evidence="1">Uncharacterized protein</fullName>
    </submittedName>
</protein>
<comment type="caution">
    <text evidence="1">The sequence shown here is derived from an EMBL/GenBank/DDBJ whole genome shotgun (WGS) entry which is preliminary data.</text>
</comment>
<accession>A0ABV5BRD1</accession>
<dbReference type="EMBL" id="JBHILJ010000009">
    <property type="protein sequence ID" value="MFB5737864.1"/>
    <property type="molecule type" value="Genomic_DNA"/>
</dbReference>
<gene>
    <name evidence="1" type="ORF">ACE5IX_15170</name>
</gene>
<reference evidence="1 2" key="1">
    <citation type="submission" date="2024-09" db="EMBL/GenBank/DDBJ databases">
        <title>Taxonomic and Genotyping Characterization of Leptospira Strains isolated from Multiple Sources in Colombia highlights the importance of intermediate species.</title>
        <authorList>
            <person name="Torres Higuera L."/>
            <person name="Rojas Tapias D."/>
            <person name="Jimenez Velasquez S."/>
            <person name="Renjifo Ibanez C."/>
        </authorList>
    </citation>
    <scope>NUCLEOTIDE SEQUENCE [LARGE SCALE GENOMIC DNA]</scope>
    <source>
        <strain evidence="1 2">Lep080</strain>
    </source>
</reference>
<dbReference type="RefSeq" id="WP_375517456.1">
    <property type="nucleotide sequence ID" value="NZ_JBHILI010000026.1"/>
</dbReference>
<sequence length="134" mass="15853">MRAITFIVLIVFSSFRCKEYVFLKHVSGKIHLVAVDSLEQMTLSYLLPEGTYVGIIGETIEWVGFEPHSDRILIKQKIRNEHQEVQYFSIDAQIDYSFGYRDDGIHNMKEKEFFEMIQRFRKRGHTLIQIYSAQ</sequence>
<evidence type="ECO:0000313" key="1">
    <source>
        <dbReference type="EMBL" id="MFB5737864.1"/>
    </source>
</evidence>
<evidence type="ECO:0000313" key="2">
    <source>
        <dbReference type="Proteomes" id="UP001580391"/>
    </source>
</evidence>